<dbReference type="AlphaFoldDB" id="A0A800MU11"/>
<dbReference type="Proteomes" id="UP000465778">
    <property type="component" value="Unassembled WGS sequence"/>
</dbReference>
<sequence>MSILINDKTRNACCGISNHELADTLLCICLLIGIFISRLVAAGPKWRER</sequence>
<proteinExistence type="predicted"/>
<evidence type="ECO:0000313" key="2">
    <source>
        <dbReference type="EMBL" id="KAF0822356.1"/>
    </source>
</evidence>
<accession>A0A800MU11</accession>
<protein>
    <submittedName>
        <fullName evidence="2">Uncharacterized protein</fullName>
    </submittedName>
</protein>
<gene>
    <name evidence="2" type="ORF">KIS1582_3896</name>
</gene>
<keyword evidence="1" id="KW-0472">Membrane</keyword>
<organism evidence="2 3">
    <name type="scientific">Cytobacillus firmus</name>
    <name type="common">Bacillus firmus</name>
    <dbReference type="NCBI Taxonomy" id="1399"/>
    <lineage>
        <taxon>Bacteria</taxon>
        <taxon>Bacillati</taxon>
        <taxon>Bacillota</taxon>
        <taxon>Bacilli</taxon>
        <taxon>Bacillales</taxon>
        <taxon>Bacillaceae</taxon>
        <taxon>Cytobacillus</taxon>
    </lineage>
</organism>
<keyword evidence="1" id="KW-0812">Transmembrane</keyword>
<keyword evidence="1" id="KW-1133">Transmembrane helix</keyword>
<reference evidence="2 3" key="1">
    <citation type="journal article" date="2020" name="G3 (Bethesda)">
        <title>Whole Genome Sequencing and Comparative Genomics of Two Nematicidal Bacillus Strains Reveals a Wide Range of Possible Virulence Factors.</title>
        <authorList>
            <person name="Susic N."/>
            <person name="Janezic S."/>
            <person name="Rupnik M."/>
            <person name="Geric Stare B."/>
        </authorList>
    </citation>
    <scope>NUCLEOTIDE SEQUENCE [LARGE SCALE GENOMIC DNA]</scope>
    <source>
        <strain evidence="2 3">I-1582</strain>
    </source>
</reference>
<evidence type="ECO:0000313" key="3">
    <source>
        <dbReference type="Proteomes" id="UP000465778"/>
    </source>
</evidence>
<evidence type="ECO:0000256" key="1">
    <source>
        <dbReference type="SAM" id="Phobius"/>
    </source>
</evidence>
<name>A0A800MU11_CYTFI</name>
<comment type="caution">
    <text evidence="2">The sequence shown here is derived from an EMBL/GenBank/DDBJ whole genome shotgun (WGS) entry which is preliminary data.</text>
</comment>
<dbReference type="EMBL" id="VDEM01000060">
    <property type="protein sequence ID" value="KAF0822356.1"/>
    <property type="molecule type" value="Genomic_DNA"/>
</dbReference>
<feature type="transmembrane region" description="Helical" evidence="1">
    <location>
        <begin position="21"/>
        <end position="41"/>
    </location>
</feature>